<accession>A0A1E1KZM3</accession>
<evidence type="ECO:0000256" key="1">
    <source>
        <dbReference type="SAM" id="Phobius"/>
    </source>
</evidence>
<organism evidence="2 3">
    <name type="scientific">Rhynchosporium agropyri</name>
    <dbReference type="NCBI Taxonomy" id="914238"/>
    <lineage>
        <taxon>Eukaryota</taxon>
        <taxon>Fungi</taxon>
        <taxon>Dikarya</taxon>
        <taxon>Ascomycota</taxon>
        <taxon>Pezizomycotina</taxon>
        <taxon>Leotiomycetes</taxon>
        <taxon>Helotiales</taxon>
        <taxon>Ploettnerulaceae</taxon>
        <taxon>Rhynchosporium</taxon>
    </lineage>
</organism>
<name>A0A1E1KZM3_9HELO</name>
<protein>
    <submittedName>
        <fullName evidence="2">Uncharacterized protein</fullName>
    </submittedName>
</protein>
<feature type="transmembrane region" description="Helical" evidence="1">
    <location>
        <begin position="56"/>
        <end position="74"/>
    </location>
</feature>
<keyword evidence="1" id="KW-0472">Membrane</keyword>
<keyword evidence="1" id="KW-0812">Transmembrane</keyword>
<proteinExistence type="predicted"/>
<gene>
    <name evidence="2" type="ORF">RAG0_10378</name>
</gene>
<evidence type="ECO:0000313" key="2">
    <source>
        <dbReference type="EMBL" id="CZT03705.1"/>
    </source>
</evidence>
<keyword evidence="1" id="KW-1133">Transmembrane helix</keyword>
<evidence type="ECO:0000313" key="3">
    <source>
        <dbReference type="Proteomes" id="UP000178912"/>
    </source>
</evidence>
<sequence>MTTQTTRQPLPTQAIASPEVLVAKCCGYCCKEDQYGDHDSCGCRDRLPRRRSLEEYFLSFVLLIFIFSFIFFEFGAQWGGMDLRTGREWNGNGHGVTRSNGWDPWDLFGNIQWTCFGLDFTLLSELRRVGDFHGGRTADRMLDHGMEAGIS</sequence>
<keyword evidence="3" id="KW-1185">Reference proteome</keyword>
<dbReference type="Proteomes" id="UP000178912">
    <property type="component" value="Unassembled WGS sequence"/>
</dbReference>
<dbReference type="AlphaFoldDB" id="A0A1E1KZM3"/>
<reference evidence="3" key="1">
    <citation type="submission" date="2016-03" db="EMBL/GenBank/DDBJ databases">
        <authorList>
            <person name="Guldener U."/>
        </authorList>
    </citation>
    <scope>NUCLEOTIDE SEQUENCE [LARGE SCALE GENOMIC DNA]</scope>
    <source>
        <strain evidence="3">04CH-RAC-A.6.1</strain>
    </source>
</reference>
<dbReference type="EMBL" id="FJUX01000064">
    <property type="protein sequence ID" value="CZT03705.1"/>
    <property type="molecule type" value="Genomic_DNA"/>
</dbReference>